<name>A0A9W6I505_9ACTN</name>
<dbReference type="AlphaFoldDB" id="A0A9W6I505"/>
<feature type="compositionally biased region" description="Low complexity" evidence="1">
    <location>
        <begin position="172"/>
        <end position="189"/>
    </location>
</feature>
<feature type="compositionally biased region" description="Low complexity" evidence="1">
    <location>
        <begin position="242"/>
        <end position="256"/>
    </location>
</feature>
<keyword evidence="2" id="KW-1133">Transmembrane helix</keyword>
<dbReference type="RefSeq" id="WP_271220163.1">
    <property type="nucleotide sequence ID" value="NZ_BAAAVD010000084.1"/>
</dbReference>
<keyword evidence="2" id="KW-0472">Membrane</keyword>
<feature type="region of interest" description="Disordered" evidence="1">
    <location>
        <begin position="398"/>
        <end position="433"/>
    </location>
</feature>
<proteinExistence type="predicted"/>
<dbReference type="EMBL" id="BSEV01000013">
    <property type="protein sequence ID" value="GLK11808.1"/>
    <property type="molecule type" value="Genomic_DNA"/>
</dbReference>
<gene>
    <name evidence="3" type="ORF">GCM10017600_52160</name>
</gene>
<feature type="compositionally biased region" description="Low complexity" evidence="1">
    <location>
        <begin position="120"/>
        <end position="137"/>
    </location>
</feature>
<feature type="transmembrane region" description="Helical" evidence="2">
    <location>
        <begin position="363"/>
        <end position="384"/>
    </location>
</feature>
<organism evidence="3 4">
    <name type="scientific">Streptosporangium carneum</name>
    <dbReference type="NCBI Taxonomy" id="47481"/>
    <lineage>
        <taxon>Bacteria</taxon>
        <taxon>Bacillati</taxon>
        <taxon>Actinomycetota</taxon>
        <taxon>Actinomycetes</taxon>
        <taxon>Streptosporangiales</taxon>
        <taxon>Streptosporangiaceae</taxon>
        <taxon>Streptosporangium</taxon>
    </lineage>
</organism>
<accession>A0A9W6I505</accession>
<evidence type="ECO:0000313" key="4">
    <source>
        <dbReference type="Proteomes" id="UP001143474"/>
    </source>
</evidence>
<keyword evidence="4" id="KW-1185">Reference proteome</keyword>
<evidence type="ECO:0000256" key="2">
    <source>
        <dbReference type="SAM" id="Phobius"/>
    </source>
</evidence>
<evidence type="ECO:0000313" key="3">
    <source>
        <dbReference type="EMBL" id="GLK11808.1"/>
    </source>
</evidence>
<evidence type="ECO:0000256" key="1">
    <source>
        <dbReference type="SAM" id="MobiDB-lite"/>
    </source>
</evidence>
<dbReference type="Proteomes" id="UP001143474">
    <property type="component" value="Unassembled WGS sequence"/>
</dbReference>
<feature type="compositionally biased region" description="Pro residues" evidence="1">
    <location>
        <begin position="8"/>
        <end position="29"/>
    </location>
</feature>
<reference evidence="3" key="2">
    <citation type="submission" date="2023-01" db="EMBL/GenBank/DDBJ databases">
        <authorList>
            <person name="Sun Q."/>
            <person name="Evtushenko L."/>
        </authorList>
    </citation>
    <scope>NUCLEOTIDE SEQUENCE</scope>
    <source>
        <strain evidence="3">VKM Ac-2007</strain>
    </source>
</reference>
<protein>
    <submittedName>
        <fullName evidence="3">Uncharacterized protein</fullName>
    </submittedName>
</protein>
<feature type="region of interest" description="Disordered" evidence="1">
    <location>
        <begin position="1"/>
        <end position="358"/>
    </location>
</feature>
<keyword evidence="2" id="KW-0812">Transmembrane</keyword>
<reference evidence="3" key="1">
    <citation type="journal article" date="2014" name="Int. J. Syst. Evol. Microbiol.">
        <title>Complete genome sequence of Corynebacterium casei LMG S-19264T (=DSM 44701T), isolated from a smear-ripened cheese.</title>
        <authorList>
            <consortium name="US DOE Joint Genome Institute (JGI-PGF)"/>
            <person name="Walter F."/>
            <person name="Albersmeier A."/>
            <person name="Kalinowski J."/>
            <person name="Ruckert C."/>
        </authorList>
    </citation>
    <scope>NUCLEOTIDE SEQUENCE</scope>
    <source>
        <strain evidence="3">VKM Ac-2007</strain>
    </source>
</reference>
<comment type="caution">
    <text evidence="3">The sequence shown here is derived from an EMBL/GenBank/DDBJ whole genome shotgun (WGS) entry which is preliminary data.</text>
</comment>
<sequence length="596" mass="60419">MPAGPLQPDTPPSTAPIVPGAPPWQPPPAFTAAAAGMQVWPSSGPDAHSAPQWPAATGEPVWSDGEETTGRPGESGDVPVWPPSTVHDDAPAENTVNVRANGPAVPAPQERADLARASEPGAHTATSSAASSAGYAPSAPPSERAVHTADVTSPVEPGAYGPAPVPSAESGQAQAHAPGRHPAPAPSAGQEHAPASSPDLGHPHGPAAPPSPGTGHPSGEGPTQGAGHPPEAAQQGGSTPVAQEASSPTPASSAEQVTHASAPLSETTQRLPAPPAFLSRPAEPDAPSSLPESGDQPTPPGGIPVVSSPFPPAVGRRTQPLPAPPATSGEVVPRGPFTPPSAVVHELPPAPAAPPPRKRGNTILIAAVVTLVVGGTGTGAFFAYQSFSAKRSASAEAPIPTSEAIDPTEDPGSLPEPDPVNTEILNSEKTDPGKMTVEDAFTKKVTLAGGTFVRVKTDVTQKCDEAAAGRFASTLTGQDCRRVLRATYVDSKRKYAVTTGIAVMPSLQSAVEVDRAKNLGSNLWFRGLQGTPGSGAERVHIAGGYAAGLVWGRYIVFSYATFSDGHTPTAKEKTLGKVSGAFRDETAKVVERRVTG</sequence>